<organism evidence="1 2">
    <name type="scientific">Colletotrichum truncatum</name>
    <name type="common">Anthracnose fungus</name>
    <name type="synonym">Colletotrichum capsici</name>
    <dbReference type="NCBI Taxonomy" id="5467"/>
    <lineage>
        <taxon>Eukaryota</taxon>
        <taxon>Fungi</taxon>
        <taxon>Dikarya</taxon>
        <taxon>Ascomycota</taxon>
        <taxon>Pezizomycotina</taxon>
        <taxon>Sordariomycetes</taxon>
        <taxon>Hypocreomycetidae</taxon>
        <taxon>Glomerellales</taxon>
        <taxon>Glomerellaceae</taxon>
        <taxon>Colletotrichum</taxon>
        <taxon>Colletotrichum truncatum species complex</taxon>
    </lineage>
</organism>
<evidence type="ECO:0000313" key="2">
    <source>
        <dbReference type="Proteomes" id="UP000805649"/>
    </source>
</evidence>
<sequence>MGISKSDPIIIVGAGAFGLSTAYHLTLAGYTDISVYDKHDEIPPQESAANDINKIMRAEYEDPFYTDLTLVSHTVHHITRPNRSRISQQVKEAVKAWKSPLFAPHWHQVGFLHCVSEEAPVRAVETLQRFQKAAERSPTLAKHVIPISGGKDIEDNVWQYKAGPCSGWKGYLNTFDGYVHSGNALIALYKATQVRGVKFFLGQHGAVKEIVYQNTPGGRKATGIRTQKGPLVTAKLVIVAVGAAAGRLVPECGKQVVAKSWSVAHVKLTDDETSALRGIPVTYARDFGFFFEPDPKTNLLKLCPMGGGYVNTDPKTGVSLPPSHADSAFMPLHDQQKVRKLLSQTLPELANRPVVKQTLCWFADTNDSDFIIDYVPNSNSSVVLMSGDSGHAAKLIPLIGDWVKNLLEAADDKQPVQRWRWKETDDKDGKWGDTVSWRLGNTTEFAELQNPKASRL</sequence>
<evidence type="ECO:0000313" key="1">
    <source>
        <dbReference type="EMBL" id="KAL0941386.1"/>
    </source>
</evidence>
<comment type="caution">
    <text evidence="1">The sequence shown here is derived from an EMBL/GenBank/DDBJ whole genome shotgun (WGS) entry which is preliminary data.</text>
</comment>
<protein>
    <submittedName>
        <fullName evidence="1">Sarcosine oxidase</fullName>
    </submittedName>
</protein>
<dbReference type="Proteomes" id="UP000805649">
    <property type="component" value="Unassembled WGS sequence"/>
</dbReference>
<accession>A0ACC3ZBD3</accession>
<name>A0ACC3ZBD3_COLTU</name>
<reference evidence="1 2" key="1">
    <citation type="journal article" date="2020" name="Phytopathology">
        <title>Genome Sequence Resources of Colletotrichum truncatum, C. plurivorum, C. musicola, and C. sojae: Four Species Pathogenic to Soybean (Glycine max).</title>
        <authorList>
            <person name="Rogerio F."/>
            <person name="Boufleur T.R."/>
            <person name="Ciampi-Guillardi M."/>
            <person name="Sukno S.A."/>
            <person name="Thon M.R."/>
            <person name="Massola Junior N.S."/>
            <person name="Baroncelli R."/>
        </authorList>
    </citation>
    <scope>NUCLEOTIDE SEQUENCE [LARGE SCALE GENOMIC DNA]</scope>
    <source>
        <strain evidence="1 2">CMES1059</strain>
    </source>
</reference>
<dbReference type="EMBL" id="VUJX02000002">
    <property type="protein sequence ID" value="KAL0941386.1"/>
    <property type="molecule type" value="Genomic_DNA"/>
</dbReference>
<keyword evidence="2" id="KW-1185">Reference proteome</keyword>
<gene>
    <name evidence="1" type="ORF">CTRU02_204149</name>
</gene>
<proteinExistence type="predicted"/>